<proteinExistence type="predicted"/>
<organism evidence="1 2">
    <name type="scientific">Coemansia nantahalensis</name>
    <dbReference type="NCBI Taxonomy" id="2789366"/>
    <lineage>
        <taxon>Eukaryota</taxon>
        <taxon>Fungi</taxon>
        <taxon>Fungi incertae sedis</taxon>
        <taxon>Zoopagomycota</taxon>
        <taxon>Kickxellomycotina</taxon>
        <taxon>Kickxellomycetes</taxon>
        <taxon>Kickxellales</taxon>
        <taxon>Kickxellaceae</taxon>
        <taxon>Coemansia</taxon>
    </lineage>
</organism>
<keyword evidence="2" id="KW-1185">Reference proteome</keyword>
<comment type="caution">
    <text evidence="1">The sequence shown here is derived from an EMBL/GenBank/DDBJ whole genome shotgun (WGS) entry which is preliminary data.</text>
</comment>
<dbReference type="Proteomes" id="UP001140234">
    <property type="component" value="Unassembled WGS sequence"/>
</dbReference>
<gene>
    <name evidence="1" type="ORF">IWQ57_006163</name>
</gene>
<accession>A0ACC1JKD9</accession>
<evidence type="ECO:0000313" key="2">
    <source>
        <dbReference type="Proteomes" id="UP001140234"/>
    </source>
</evidence>
<name>A0ACC1JKD9_9FUNG</name>
<evidence type="ECO:0000313" key="1">
    <source>
        <dbReference type="EMBL" id="KAJ2760994.1"/>
    </source>
</evidence>
<protein>
    <submittedName>
        <fullName evidence="1">Uncharacterized protein</fullName>
    </submittedName>
</protein>
<reference evidence="1" key="1">
    <citation type="submission" date="2022-07" db="EMBL/GenBank/DDBJ databases">
        <title>Phylogenomic reconstructions and comparative analyses of Kickxellomycotina fungi.</title>
        <authorList>
            <person name="Reynolds N.K."/>
            <person name="Stajich J.E."/>
            <person name="Barry K."/>
            <person name="Grigoriev I.V."/>
            <person name="Crous P."/>
            <person name="Smith M.E."/>
        </authorList>
    </citation>
    <scope>NUCLEOTIDE SEQUENCE</scope>
    <source>
        <strain evidence="1">CBS 109366</strain>
    </source>
</reference>
<feature type="non-terminal residue" evidence="1">
    <location>
        <position position="231"/>
    </location>
</feature>
<dbReference type="EMBL" id="JANBUJ010003346">
    <property type="protein sequence ID" value="KAJ2760994.1"/>
    <property type="molecule type" value="Genomic_DNA"/>
</dbReference>
<sequence>MFTFSPVSTLGLLRADGPIDWMAWKQPPRELVYLPGPNAVMFRLQPGVTPDAVSHAVGDVLGNCFHAAETINQHSAVVLRFKKESDAARISGQSLNVGGIVLTPTIPMDRSGSITKIKARYEICPDPQEVTAHLHAAFSQFGKILDIVMLAEGYKVSTTAYVILERLAEAELIPSLLIQDGFHIVVEGATVRKSCKFCKEEGHVVKDCPDCPSNKEKAKEAKSTAAVNKAK</sequence>